<dbReference type="Gene3D" id="3.30.40.10">
    <property type="entry name" value="Zinc/RING finger domain, C3HC4 (zinc finger)"/>
    <property type="match status" value="1"/>
</dbReference>
<feature type="compositionally biased region" description="Basic and acidic residues" evidence="1">
    <location>
        <begin position="88"/>
        <end position="104"/>
    </location>
</feature>
<feature type="non-terminal residue" evidence="4">
    <location>
        <position position="1"/>
    </location>
</feature>
<comment type="caution">
    <text evidence="4">The sequence shown here is derived from an EMBL/GenBank/DDBJ whole genome shotgun (WGS) entry which is preliminary data.</text>
</comment>
<gene>
    <name evidence="4" type="primary">WDSUB1</name>
    <name evidence="4" type="ORF">FOZ62_023569</name>
    <name evidence="3" type="ORF">FOZ63_028090</name>
</gene>
<dbReference type="PROSITE" id="PS51698">
    <property type="entry name" value="U_BOX"/>
    <property type="match status" value="1"/>
</dbReference>
<evidence type="ECO:0000313" key="5">
    <source>
        <dbReference type="Proteomes" id="UP000553632"/>
    </source>
</evidence>
<reference evidence="5 6" key="1">
    <citation type="submission" date="2020-04" db="EMBL/GenBank/DDBJ databases">
        <title>Perkinsus olseni comparative genomics.</title>
        <authorList>
            <person name="Bogema D.R."/>
        </authorList>
    </citation>
    <scope>NUCLEOTIDE SEQUENCE [LARGE SCALE GENOMIC DNA]</scope>
    <source>
        <strain evidence="4">ATCC PRA-205</strain>
        <strain evidence="3 5">ATCC PRA-207</strain>
    </source>
</reference>
<dbReference type="InterPro" id="IPR003613">
    <property type="entry name" value="Ubox_domain"/>
</dbReference>
<evidence type="ECO:0000259" key="2">
    <source>
        <dbReference type="PROSITE" id="PS51698"/>
    </source>
</evidence>
<feature type="compositionally biased region" description="Basic and acidic residues" evidence="1">
    <location>
        <begin position="60"/>
        <end position="78"/>
    </location>
</feature>
<feature type="region of interest" description="Disordered" evidence="1">
    <location>
        <begin position="200"/>
        <end position="231"/>
    </location>
</feature>
<dbReference type="PANTHER" id="PTHR46573">
    <property type="entry name" value="WD REPEAT, SAM AND U-BOX DOMAIN-CONTAINING PROTEIN 1"/>
    <property type="match status" value="1"/>
</dbReference>
<feature type="compositionally biased region" description="Basic and acidic residues" evidence="1">
    <location>
        <begin position="1"/>
        <end position="53"/>
    </location>
</feature>
<proteinExistence type="predicted"/>
<evidence type="ECO:0000313" key="3">
    <source>
        <dbReference type="EMBL" id="KAF4682155.1"/>
    </source>
</evidence>
<dbReference type="SMART" id="SM00504">
    <property type="entry name" value="Ubox"/>
    <property type="match status" value="1"/>
</dbReference>
<protein>
    <submittedName>
        <fullName evidence="4">WD repeat, SAM and U-box domain-containing protein 1</fullName>
    </submittedName>
</protein>
<dbReference type="EMBL" id="JABANO010040828">
    <property type="protein sequence ID" value="KAF4682155.1"/>
    <property type="molecule type" value="Genomic_DNA"/>
</dbReference>
<keyword evidence="5" id="KW-1185">Reference proteome</keyword>
<sequence>RERSVERKDSRSRSVEKSRSKEAADRSVSKSVEKSRSKSRRVDNGKEGDEKRSRSSSVSSRKDATEEEAPKERRESRSRSQSSSDVSDVDRTKPRVMRRDRADSRGDLDKVIEEVVDDAIHKQRIVEAEDFLDDSLTMRLLYSVLDRSGRKFLEDVLYETVHSINQDVRSRRDIRIPQKYVGIRVKRVVQRKEDDMAFRRRVAARESRRRPRDRSCSRSSSRSRSRSRHHRVSVSDMCDRYSLDAECEDRLRELSQEQLSRVFGPDLLIRADCRNPSSIVMSRIRDERTSEELQPRPLESQCEQVFVEILQPFAEEGVEVARERGQQKQEPKWNSQKLDCYWYVFVPLQMDGDDEALLKELEESFECPITQELMTDPVTLVETGFTYERSALRSAFKRRPKIDPLTNAPLRSQRVVPNRALKSAIETFTHATQHVPWTRKCLTCGSTVDASTDENDGICHSCQELLLDEIPRESGTCVICCTPTQGAELCPSCERAAQEM</sequence>
<dbReference type="EMBL" id="JABANM010004584">
    <property type="protein sequence ID" value="KAF4749034.1"/>
    <property type="molecule type" value="Genomic_DNA"/>
</dbReference>
<accession>A0A7J6TUI2</accession>
<dbReference type="CDD" id="cd16655">
    <property type="entry name" value="RING-Ubox_WDSUB1-like"/>
    <property type="match status" value="1"/>
</dbReference>
<evidence type="ECO:0000313" key="4">
    <source>
        <dbReference type="EMBL" id="KAF4749034.1"/>
    </source>
</evidence>
<dbReference type="InterPro" id="IPR013083">
    <property type="entry name" value="Znf_RING/FYVE/PHD"/>
</dbReference>
<dbReference type="Proteomes" id="UP000574390">
    <property type="component" value="Unassembled WGS sequence"/>
</dbReference>
<dbReference type="Pfam" id="PF04564">
    <property type="entry name" value="U-box"/>
    <property type="match status" value="1"/>
</dbReference>
<feature type="non-terminal residue" evidence="4">
    <location>
        <position position="500"/>
    </location>
</feature>
<dbReference type="InterPro" id="IPR052085">
    <property type="entry name" value="WD-SAM-U-box"/>
</dbReference>
<dbReference type="Proteomes" id="UP000553632">
    <property type="component" value="Unassembled WGS sequence"/>
</dbReference>
<feature type="compositionally biased region" description="Basic residues" evidence="1">
    <location>
        <begin position="221"/>
        <end position="231"/>
    </location>
</feature>
<organism evidence="4 6">
    <name type="scientific">Perkinsus olseni</name>
    <name type="common">Perkinsus atlanticus</name>
    <dbReference type="NCBI Taxonomy" id="32597"/>
    <lineage>
        <taxon>Eukaryota</taxon>
        <taxon>Sar</taxon>
        <taxon>Alveolata</taxon>
        <taxon>Perkinsozoa</taxon>
        <taxon>Perkinsea</taxon>
        <taxon>Perkinsida</taxon>
        <taxon>Perkinsidae</taxon>
        <taxon>Perkinsus</taxon>
    </lineage>
</organism>
<evidence type="ECO:0000313" key="6">
    <source>
        <dbReference type="Proteomes" id="UP000574390"/>
    </source>
</evidence>
<dbReference type="GO" id="GO:0016567">
    <property type="term" value="P:protein ubiquitination"/>
    <property type="evidence" value="ECO:0007669"/>
    <property type="project" value="InterPro"/>
</dbReference>
<name>A0A7J6TUI2_PEROL</name>
<dbReference type="GO" id="GO:0004842">
    <property type="term" value="F:ubiquitin-protein transferase activity"/>
    <property type="evidence" value="ECO:0007669"/>
    <property type="project" value="InterPro"/>
</dbReference>
<feature type="domain" description="U-box" evidence="2">
    <location>
        <begin position="360"/>
        <end position="435"/>
    </location>
</feature>
<dbReference type="PANTHER" id="PTHR46573:SF1">
    <property type="entry name" value="WD REPEAT, SAM AND U-BOX DOMAIN-CONTAINING PROTEIN 1"/>
    <property type="match status" value="1"/>
</dbReference>
<feature type="region of interest" description="Disordered" evidence="1">
    <location>
        <begin position="1"/>
        <end position="104"/>
    </location>
</feature>
<evidence type="ECO:0000256" key="1">
    <source>
        <dbReference type="SAM" id="MobiDB-lite"/>
    </source>
</evidence>
<dbReference type="AlphaFoldDB" id="A0A7J6TUI2"/>
<dbReference type="SUPFAM" id="SSF57850">
    <property type="entry name" value="RING/U-box"/>
    <property type="match status" value="1"/>
</dbReference>